<dbReference type="NCBIfam" id="TIGR00675">
    <property type="entry name" value="dcm"/>
    <property type="match status" value="1"/>
</dbReference>
<dbReference type="InterPro" id="IPR001525">
    <property type="entry name" value="C5_MeTfrase"/>
</dbReference>
<name>A0ABN9Y4Q6_9DINO</name>
<dbReference type="Gene3D" id="3.40.50.150">
    <property type="entry name" value="Vaccinia Virus protein VP39"/>
    <property type="match status" value="1"/>
</dbReference>
<dbReference type="Gene3D" id="3.90.120.10">
    <property type="entry name" value="DNA Methylase, subunit A, domain 2"/>
    <property type="match status" value="1"/>
</dbReference>
<dbReference type="Proteomes" id="UP001189429">
    <property type="component" value="Unassembled WGS sequence"/>
</dbReference>
<dbReference type="PROSITE" id="PS51679">
    <property type="entry name" value="SAM_MT_C5"/>
    <property type="match status" value="1"/>
</dbReference>
<feature type="non-terminal residue" evidence="7">
    <location>
        <position position="634"/>
    </location>
</feature>
<keyword evidence="2 4" id="KW-0808">Transferase</keyword>
<evidence type="ECO:0000256" key="2">
    <source>
        <dbReference type="ARBA" id="ARBA00022679"/>
    </source>
</evidence>
<keyword evidence="8" id="KW-1185">Reference proteome</keyword>
<evidence type="ECO:0000256" key="5">
    <source>
        <dbReference type="RuleBase" id="RU000416"/>
    </source>
</evidence>
<feature type="region of interest" description="Disordered" evidence="6">
    <location>
        <begin position="1"/>
        <end position="25"/>
    </location>
</feature>
<dbReference type="PRINTS" id="PR00105">
    <property type="entry name" value="C5METTRFRASE"/>
</dbReference>
<comment type="caution">
    <text evidence="7">The sequence shown here is derived from an EMBL/GenBank/DDBJ whole genome shotgun (WGS) entry which is preliminary data.</text>
</comment>
<accession>A0ABN9Y4Q6</accession>
<dbReference type="PANTHER" id="PTHR46098:SF1">
    <property type="entry name" value="TRNA (CYTOSINE(38)-C(5))-METHYLTRANSFERASE"/>
    <property type="match status" value="1"/>
</dbReference>
<protein>
    <recommendedName>
        <fullName evidence="9">DNA (cytosine-5-)-methyltransferase</fullName>
    </recommendedName>
</protein>
<evidence type="ECO:0000256" key="4">
    <source>
        <dbReference type="PROSITE-ProRule" id="PRU01016"/>
    </source>
</evidence>
<dbReference type="PANTHER" id="PTHR46098">
    <property type="entry name" value="TRNA (CYTOSINE(38)-C(5))-METHYLTRANSFERASE"/>
    <property type="match status" value="1"/>
</dbReference>
<evidence type="ECO:0008006" key="9">
    <source>
        <dbReference type="Google" id="ProtNLM"/>
    </source>
</evidence>
<feature type="active site" evidence="4">
    <location>
        <position position="98"/>
    </location>
</feature>
<keyword evidence="1 4" id="KW-0489">Methyltransferase</keyword>
<dbReference type="InterPro" id="IPR029063">
    <property type="entry name" value="SAM-dependent_MTases_sf"/>
</dbReference>
<dbReference type="EMBL" id="CAUYUJ010021588">
    <property type="protein sequence ID" value="CAK0905614.1"/>
    <property type="molecule type" value="Genomic_DNA"/>
</dbReference>
<keyword evidence="3 4" id="KW-0949">S-adenosyl-L-methionine</keyword>
<proteinExistence type="inferred from homology"/>
<gene>
    <name evidence="7" type="ORF">PCOR1329_LOCUS81258</name>
</gene>
<reference evidence="7" key="1">
    <citation type="submission" date="2023-10" db="EMBL/GenBank/DDBJ databases">
        <authorList>
            <person name="Chen Y."/>
            <person name="Shah S."/>
            <person name="Dougan E. K."/>
            <person name="Thang M."/>
            <person name="Chan C."/>
        </authorList>
    </citation>
    <scope>NUCLEOTIDE SEQUENCE [LARGE SCALE GENOMIC DNA]</scope>
</reference>
<evidence type="ECO:0000256" key="6">
    <source>
        <dbReference type="SAM" id="MobiDB-lite"/>
    </source>
</evidence>
<dbReference type="Pfam" id="PF00145">
    <property type="entry name" value="DNA_methylase"/>
    <property type="match status" value="1"/>
</dbReference>
<dbReference type="InterPro" id="IPR050750">
    <property type="entry name" value="C5-MTase"/>
</dbReference>
<feature type="region of interest" description="Disordered" evidence="6">
    <location>
        <begin position="201"/>
        <end position="233"/>
    </location>
</feature>
<evidence type="ECO:0000256" key="1">
    <source>
        <dbReference type="ARBA" id="ARBA00022603"/>
    </source>
</evidence>
<evidence type="ECO:0000313" key="7">
    <source>
        <dbReference type="EMBL" id="CAK0905614.1"/>
    </source>
</evidence>
<evidence type="ECO:0000256" key="3">
    <source>
        <dbReference type="ARBA" id="ARBA00022691"/>
    </source>
</evidence>
<sequence>MGEETAQAGTTTNRQQPRQPRRPKVLKLGSDFSGLETASVAMGRMGINHSLEFVSESDSACMSIIKKKYQPAHTFSDILERTEEEGTYVDVHAWTPPCQDFASGGKQKGVKGSRKTGDLIKKSIQYIKRNKPRVTIFENAPTFTNKQFIYILKGIEQAQKTLGYVVHVNKLNSKDFGVPQTRERVFVVGVRQDSAMHPFTWPQKQATPPVTSIPGPKRATTDVAGRLPSSERSRGMCKDAYKKAYEKKVDPRLTPLLVDIDCSKKFATHGVNIARALTKTRGQDGGPWVSSRGRRATLHEMMRLRGFAKGGIPQAELDLSDRQIGGMIGNAVSVHTMGAILSEALYSAGLTKTRAVNFDKHSRNPNRKAAAAAYARMRDRHELAASASSAEPGELQCPSESDFLDVAKLVTKGDELLSAEMMRSTALSAAAQVLTPGLRFVIRDKAHSARRVVSRPWAADPYIKETAMIFACGRGSIARMIQNSPHIRQVFVNYTKMCQNKAINASMAKAWLKSVNTERCLMLAMMADASDQAMQLTRILDDESADPAILNREVLAFNLSITGLFGSSRGCLSVFGYTTMMLKLLKIPIAGAPADIIDKCIARMRSYIVLSRAALKAEFPTFELAQDNWAINAS</sequence>
<comment type="similarity">
    <text evidence="4 5">Belongs to the class I-like SAM-binding methyltransferase superfamily. C5-methyltransferase family.</text>
</comment>
<organism evidence="7 8">
    <name type="scientific">Prorocentrum cordatum</name>
    <dbReference type="NCBI Taxonomy" id="2364126"/>
    <lineage>
        <taxon>Eukaryota</taxon>
        <taxon>Sar</taxon>
        <taxon>Alveolata</taxon>
        <taxon>Dinophyceae</taxon>
        <taxon>Prorocentrales</taxon>
        <taxon>Prorocentraceae</taxon>
        <taxon>Prorocentrum</taxon>
    </lineage>
</organism>
<evidence type="ECO:0000313" key="8">
    <source>
        <dbReference type="Proteomes" id="UP001189429"/>
    </source>
</evidence>
<dbReference type="SUPFAM" id="SSF53335">
    <property type="entry name" value="S-adenosyl-L-methionine-dependent methyltransferases"/>
    <property type="match status" value="1"/>
</dbReference>